<feature type="domain" description="Ribosomal protein eL8/eL30/eS12/Gadd45" evidence="7">
    <location>
        <begin position="40"/>
        <end position="106"/>
    </location>
</feature>
<evidence type="ECO:0000256" key="1">
    <source>
        <dbReference type="ARBA" id="ARBA00005824"/>
    </source>
</evidence>
<dbReference type="EMBL" id="JAATJU010025000">
    <property type="protein sequence ID" value="KAH0504486.1"/>
    <property type="molecule type" value="Genomic_DNA"/>
</dbReference>
<protein>
    <recommendedName>
        <fullName evidence="6">40S ribosomal protein S12</fullName>
    </recommendedName>
</protein>
<reference evidence="8" key="1">
    <citation type="submission" date="2020-03" db="EMBL/GenBank/DDBJ databases">
        <title>Studies in the Genomics of Life Span.</title>
        <authorList>
            <person name="Glass D."/>
        </authorList>
    </citation>
    <scope>NUCLEOTIDE SEQUENCE</scope>
    <source>
        <strain evidence="8">LTLLF</strain>
        <tissue evidence="8">Muscle</tissue>
    </source>
</reference>
<evidence type="ECO:0000313" key="9">
    <source>
        <dbReference type="Proteomes" id="UP000710432"/>
    </source>
</evidence>
<dbReference type="Proteomes" id="UP000710432">
    <property type="component" value="Unassembled WGS sequence"/>
</dbReference>
<proteinExistence type="inferred from homology"/>
<dbReference type="Gene3D" id="3.30.1330.30">
    <property type="match status" value="1"/>
</dbReference>
<dbReference type="SUPFAM" id="SSF55315">
    <property type="entry name" value="L30e-like"/>
    <property type="match status" value="1"/>
</dbReference>
<evidence type="ECO:0000256" key="2">
    <source>
        <dbReference type="ARBA" id="ARBA00022980"/>
    </source>
</evidence>
<evidence type="ECO:0000259" key="7">
    <source>
        <dbReference type="Pfam" id="PF01248"/>
    </source>
</evidence>
<dbReference type="PRINTS" id="PR00972">
    <property type="entry name" value="RIBSOMALS12E"/>
</dbReference>
<gene>
    <name evidence="8" type="ORF">LTLLF_181990</name>
</gene>
<dbReference type="InterPro" id="IPR029064">
    <property type="entry name" value="Ribosomal_eL30-like_sf"/>
</dbReference>
<keyword evidence="3 6" id="KW-0687">Ribonucleoprotein</keyword>
<comment type="similarity">
    <text evidence="1 6">Belongs to the eukaryotic ribosomal protein eS12 family.</text>
</comment>
<dbReference type="GO" id="GO:1990904">
    <property type="term" value="C:ribonucleoprotein complex"/>
    <property type="evidence" value="ECO:0007669"/>
    <property type="project" value="UniProtKB-KW"/>
</dbReference>
<dbReference type="Pfam" id="PF01248">
    <property type="entry name" value="Ribosomal_L7Ae"/>
    <property type="match status" value="1"/>
</dbReference>
<evidence type="ECO:0000256" key="5">
    <source>
        <dbReference type="ARBA" id="ARBA00046349"/>
    </source>
</evidence>
<evidence type="ECO:0000256" key="6">
    <source>
        <dbReference type="RuleBase" id="RU000670"/>
    </source>
</evidence>
<dbReference type="AlphaFoldDB" id="A0A8J6KLU2"/>
<accession>A0A8J6KLU2</accession>
<comment type="function">
    <text evidence="4">Part of the small subunit (SSU) processome, first precursor of the small eukaryotic ribosomal subunit. During the assembly of the SSU processome in the nucleolus, many ribosome biogenesis factors, an RNA chaperone and ribosomal proteins associate with the nascent pre-rRNA and work in concert to generate RNA folding, modifications, rearrangements and cleavage as well as targeted degradation of pre-ribosomal RNA by the RNA exosome. Subunit of the 40S ribosomal complex.</text>
</comment>
<organism evidence="8 9">
    <name type="scientific">Microtus ochrogaster</name>
    <name type="common">Prairie vole</name>
    <dbReference type="NCBI Taxonomy" id="79684"/>
    <lineage>
        <taxon>Eukaryota</taxon>
        <taxon>Metazoa</taxon>
        <taxon>Chordata</taxon>
        <taxon>Craniata</taxon>
        <taxon>Vertebrata</taxon>
        <taxon>Euteleostomi</taxon>
        <taxon>Mammalia</taxon>
        <taxon>Eutheria</taxon>
        <taxon>Euarchontoglires</taxon>
        <taxon>Glires</taxon>
        <taxon>Rodentia</taxon>
        <taxon>Myomorpha</taxon>
        <taxon>Muroidea</taxon>
        <taxon>Cricetidae</taxon>
        <taxon>Arvicolinae</taxon>
        <taxon>Microtus</taxon>
    </lineage>
</organism>
<evidence type="ECO:0000256" key="3">
    <source>
        <dbReference type="ARBA" id="ARBA00023274"/>
    </source>
</evidence>
<dbReference type="InterPro" id="IPR000530">
    <property type="entry name" value="Ribosomal_eS12"/>
</dbReference>
<evidence type="ECO:0000256" key="4">
    <source>
        <dbReference type="ARBA" id="ARBA00045472"/>
    </source>
</evidence>
<sequence length="123" mass="13590">MAKEGFATGGVRDVNTVFQEVLKMALIHDSLACVICDTVLDKCQAHLCVLASNRDGPVYVKLVGELRAEHQSSTMKAEDKEPGEWVGLRYMGTEEQPRKVVGCICAKVRSYDKESQVKSVTKE</sequence>
<evidence type="ECO:0000313" key="8">
    <source>
        <dbReference type="EMBL" id="KAH0504486.1"/>
    </source>
</evidence>
<dbReference type="InterPro" id="IPR004038">
    <property type="entry name" value="Ribosomal_eL8/eL30/eS12/Gad45"/>
</dbReference>
<dbReference type="GO" id="GO:0003735">
    <property type="term" value="F:structural constituent of ribosome"/>
    <property type="evidence" value="ECO:0007669"/>
    <property type="project" value="InterPro"/>
</dbReference>
<dbReference type="GO" id="GO:0006412">
    <property type="term" value="P:translation"/>
    <property type="evidence" value="ECO:0007669"/>
    <property type="project" value="InterPro"/>
</dbReference>
<keyword evidence="2 6" id="KW-0689">Ribosomal protein</keyword>
<dbReference type="PANTHER" id="PTHR11843">
    <property type="entry name" value="40S RIBOSOMAL PROTEIN S12"/>
    <property type="match status" value="1"/>
</dbReference>
<name>A0A8J6KLU2_MICOH</name>
<dbReference type="GO" id="GO:0005840">
    <property type="term" value="C:ribosome"/>
    <property type="evidence" value="ECO:0007669"/>
    <property type="project" value="UniProtKB-KW"/>
</dbReference>
<comment type="caution">
    <text evidence="8">The sequence shown here is derived from an EMBL/GenBank/DDBJ whole genome shotgun (WGS) entry which is preliminary data.</text>
</comment>
<comment type="subunit">
    <text evidence="5">Part of the small subunit (SSU) processome, composed of more than 70 proteins and the RNA chaperone small nucleolar RNA (snoRNA) U3. Subunit of the 40S ribosomal complex.</text>
</comment>